<proteinExistence type="inferred from homology"/>
<feature type="active site" description="Proton acceptor" evidence="10">
    <location>
        <position position="70"/>
    </location>
</feature>
<dbReference type="PANTHER" id="PTHR11067">
    <property type="entry name" value="INOSINE TRIPHOSPHATE PYROPHOSPHATASE/HAM1 PROTEIN"/>
    <property type="match status" value="1"/>
</dbReference>
<comment type="catalytic activity">
    <reaction evidence="10">
        <text>ITP + H2O = IMP + diphosphate + H(+)</text>
        <dbReference type="Rhea" id="RHEA:29399"/>
        <dbReference type="ChEBI" id="CHEBI:15377"/>
        <dbReference type="ChEBI" id="CHEBI:15378"/>
        <dbReference type="ChEBI" id="CHEBI:33019"/>
        <dbReference type="ChEBI" id="CHEBI:58053"/>
        <dbReference type="ChEBI" id="CHEBI:61402"/>
        <dbReference type="EC" id="3.6.1.66"/>
    </reaction>
</comment>
<comment type="catalytic activity">
    <reaction evidence="9 10">
        <text>XTP + H2O = XMP + diphosphate + H(+)</text>
        <dbReference type="Rhea" id="RHEA:28610"/>
        <dbReference type="ChEBI" id="CHEBI:15377"/>
        <dbReference type="ChEBI" id="CHEBI:15378"/>
        <dbReference type="ChEBI" id="CHEBI:33019"/>
        <dbReference type="ChEBI" id="CHEBI:57464"/>
        <dbReference type="ChEBI" id="CHEBI:61314"/>
        <dbReference type="EC" id="3.6.1.66"/>
    </reaction>
</comment>
<dbReference type="GO" id="GO:0000166">
    <property type="term" value="F:nucleotide binding"/>
    <property type="evidence" value="ECO:0007669"/>
    <property type="project" value="UniProtKB-KW"/>
</dbReference>
<dbReference type="GO" id="GO:0046872">
    <property type="term" value="F:metal ion binding"/>
    <property type="evidence" value="ECO:0007669"/>
    <property type="project" value="UniProtKB-KW"/>
</dbReference>
<evidence type="ECO:0000256" key="3">
    <source>
        <dbReference type="ARBA" id="ARBA00022723"/>
    </source>
</evidence>
<dbReference type="InterPro" id="IPR029001">
    <property type="entry name" value="ITPase-like_fam"/>
</dbReference>
<dbReference type="GO" id="GO:0005829">
    <property type="term" value="C:cytosol"/>
    <property type="evidence" value="ECO:0007669"/>
    <property type="project" value="TreeGrafter"/>
</dbReference>
<sequence length="192" mass="21525">MDNQLVFATNNAHKTHEVSEILAPEYKVLNLKDIGCDVDIPETGNTFAENATLKSSYVVQHFNLDCFADDSGLEVEALNNEPGIYSARYSGERGDAANMQFLLHKMEGITNRNAKFKTVISLIKDGANYLFEGVIYGKLRTEPIGDKGFGYDPIFEPNGYDITFAQMDMELKNQISHRALAMQKLIEFLKTT</sequence>
<accession>A0A4U1CGQ1</accession>
<evidence type="ECO:0000256" key="4">
    <source>
        <dbReference type="ARBA" id="ARBA00022741"/>
    </source>
</evidence>
<feature type="binding site" evidence="10">
    <location>
        <begin position="149"/>
        <end position="152"/>
    </location>
    <ligand>
        <name>substrate</name>
    </ligand>
</feature>
<feature type="binding site" evidence="10">
    <location>
        <position position="70"/>
    </location>
    <ligand>
        <name>Mg(2+)</name>
        <dbReference type="ChEBI" id="CHEBI:18420"/>
    </ligand>
</feature>
<evidence type="ECO:0000256" key="10">
    <source>
        <dbReference type="HAMAP-Rule" id="MF_01405"/>
    </source>
</evidence>
<keyword evidence="6 10" id="KW-0460">Magnesium</keyword>
<comment type="function">
    <text evidence="10">Pyrophosphatase that catalyzes the hydrolysis of nucleoside triphosphates to their monophosphate derivatives, with a high preference for the non-canonical purine nucleotides XTP (xanthosine triphosphate), dITP (deoxyinosine triphosphate) and ITP. Seems to function as a house-cleaning enzyme that removes non-canonical purine nucleotides from the nucleotide pool, thus preventing their incorporation into DNA/RNA and avoiding chromosomal lesions.</text>
</comment>
<dbReference type="CDD" id="cd00515">
    <property type="entry name" value="HAM1"/>
    <property type="match status" value="1"/>
</dbReference>
<reference evidence="12 13" key="1">
    <citation type="submission" date="2019-04" db="EMBL/GenBank/DDBJ databases">
        <title>Pedobacter sp. AR-2-6 sp. nov., isolated from Arctic soil.</title>
        <authorList>
            <person name="Dahal R.H."/>
            <person name="Kim D.-U."/>
        </authorList>
    </citation>
    <scope>NUCLEOTIDE SEQUENCE [LARGE SCALE GENOMIC DNA]</scope>
    <source>
        <strain evidence="12 13">AR-2-6</strain>
    </source>
</reference>
<keyword evidence="13" id="KW-1185">Reference proteome</keyword>
<evidence type="ECO:0000256" key="1">
    <source>
        <dbReference type="ARBA" id="ARBA00008023"/>
    </source>
</evidence>
<dbReference type="GO" id="GO:0036220">
    <property type="term" value="F:ITP diphosphatase activity"/>
    <property type="evidence" value="ECO:0007669"/>
    <property type="project" value="UniProtKB-UniRule"/>
</dbReference>
<keyword evidence="3 10" id="KW-0479">Metal-binding</keyword>
<feature type="binding site" evidence="10">
    <location>
        <begin position="9"/>
        <end position="14"/>
    </location>
    <ligand>
        <name>substrate</name>
    </ligand>
</feature>
<evidence type="ECO:0000256" key="5">
    <source>
        <dbReference type="ARBA" id="ARBA00022801"/>
    </source>
</evidence>
<dbReference type="HAMAP" id="MF_01405">
    <property type="entry name" value="Non_canon_purine_NTPase"/>
    <property type="match status" value="1"/>
</dbReference>
<dbReference type="EMBL" id="SWBO01000001">
    <property type="protein sequence ID" value="TKC03581.1"/>
    <property type="molecule type" value="Genomic_DNA"/>
</dbReference>
<feature type="binding site" evidence="10">
    <location>
        <position position="71"/>
    </location>
    <ligand>
        <name>substrate</name>
    </ligand>
</feature>
<organism evidence="12 13">
    <name type="scientific">Pedobacter cryotolerans</name>
    <dbReference type="NCBI Taxonomy" id="2571270"/>
    <lineage>
        <taxon>Bacteria</taxon>
        <taxon>Pseudomonadati</taxon>
        <taxon>Bacteroidota</taxon>
        <taxon>Sphingobacteriia</taxon>
        <taxon>Sphingobacteriales</taxon>
        <taxon>Sphingobacteriaceae</taxon>
        <taxon>Pedobacter</taxon>
    </lineage>
</organism>
<evidence type="ECO:0000256" key="8">
    <source>
        <dbReference type="ARBA" id="ARBA00051875"/>
    </source>
</evidence>
<dbReference type="Gene3D" id="3.90.950.10">
    <property type="match status" value="1"/>
</dbReference>
<dbReference type="InterPro" id="IPR020922">
    <property type="entry name" value="dITP/XTP_pyrophosphatase"/>
</dbReference>
<dbReference type="InterPro" id="IPR002637">
    <property type="entry name" value="RdgB/HAM1"/>
</dbReference>
<dbReference type="Pfam" id="PF01725">
    <property type="entry name" value="Ham1p_like"/>
    <property type="match status" value="1"/>
</dbReference>
<evidence type="ECO:0000313" key="13">
    <source>
        <dbReference type="Proteomes" id="UP000310477"/>
    </source>
</evidence>
<comment type="caution">
    <text evidence="10">Lacks conserved residue(s) required for the propagation of feature annotation.</text>
</comment>
<comment type="similarity">
    <text evidence="1 10 11">Belongs to the HAM1 NTPase family.</text>
</comment>
<dbReference type="OrthoDB" id="9807456at2"/>
<dbReference type="FunFam" id="3.90.950.10:FF:000001">
    <property type="entry name" value="dITP/XTP pyrophosphatase"/>
    <property type="match status" value="1"/>
</dbReference>
<evidence type="ECO:0000256" key="6">
    <source>
        <dbReference type="ARBA" id="ARBA00022842"/>
    </source>
</evidence>
<feature type="binding site" evidence="10">
    <location>
        <begin position="177"/>
        <end position="178"/>
    </location>
    <ligand>
        <name>substrate</name>
    </ligand>
</feature>
<comment type="catalytic activity">
    <reaction evidence="8 10">
        <text>dITP + H2O = dIMP + diphosphate + H(+)</text>
        <dbReference type="Rhea" id="RHEA:28342"/>
        <dbReference type="ChEBI" id="CHEBI:15377"/>
        <dbReference type="ChEBI" id="CHEBI:15378"/>
        <dbReference type="ChEBI" id="CHEBI:33019"/>
        <dbReference type="ChEBI" id="CHEBI:61194"/>
        <dbReference type="ChEBI" id="CHEBI:61382"/>
        <dbReference type="EC" id="3.6.1.66"/>
    </reaction>
</comment>
<dbReference type="NCBIfam" id="NF011398">
    <property type="entry name" value="PRK14823.1"/>
    <property type="match status" value="1"/>
</dbReference>
<evidence type="ECO:0000256" key="7">
    <source>
        <dbReference type="ARBA" id="ARBA00023080"/>
    </source>
</evidence>
<dbReference type="GO" id="GO:0009117">
    <property type="term" value="P:nucleotide metabolic process"/>
    <property type="evidence" value="ECO:0007669"/>
    <property type="project" value="UniProtKB-KW"/>
</dbReference>
<dbReference type="RefSeq" id="WP_136874344.1">
    <property type="nucleotide sequence ID" value="NZ_SWBO01000001.1"/>
</dbReference>
<keyword evidence="7 10" id="KW-0546">Nucleotide metabolism</keyword>
<comment type="cofactor">
    <cofactor evidence="10">
        <name>Mg(2+)</name>
        <dbReference type="ChEBI" id="CHEBI:18420"/>
    </cofactor>
    <text evidence="10">Binds 1 Mg(2+) ion per subunit.</text>
</comment>
<feature type="binding site" evidence="10">
    <location>
        <position position="172"/>
    </location>
    <ligand>
        <name>substrate</name>
    </ligand>
</feature>
<dbReference type="GO" id="GO:0017111">
    <property type="term" value="F:ribonucleoside triphosphate phosphatase activity"/>
    <property type="evidence" value="ECO:0007669"/>
    <property type="project" value="InterPro"/>
</dbReference>
<comment type="caution">
    <text evidence="12">The sequence shown here is derived from an EMBL/GenBank/DDBJ whole genome shotgun (WGS) entry which is preliminary data.</text>
</comment>
<comment type="subunit">
    <text evidence="2 10">Homodimer.</text>
</comment>
<keyword evidence="5 10" id="KW-0378">Hydrolase</keyword>
<dbReference type="GO" id="GO:0009146">
    <property type="term" value="P:purine nucleoside triphosphate catabolic process"/>
    <property type="evidence" value="ECO:0007669"/>
    <property type="project" value="UniProtKB-UniRule"/>
</dbReference>
<evidence type="ECO:0000256" key="9">
    <source>
        <dbReference type="ARBA" id="ARBA00052017"/>
    </source>
</evidence>
<dbReference type="AlphaFoldDB" id="A0A4U1CGQ1"/>
<evidence type="ECO:0000313" key="12">
    <source>
        <dbReference type="EMBL" id="TKC03581.1"/>
    </source>
</evidence>
<keyword evidence="4 10" id="KW-0547">Nucleotide-binding</keyword>
<dbReference type="GO" id="GO:0036222">
    <property type="term" value="F:XTP diphosphatase activity"/>
    <property type="evidence" value="ECO:0007669"/>
    <property type="project" value="UniProtKB-UniRule"/>
</dbReference>
<dbReference type="SUPFAM" id="SSF52972">
    <property type="entry name" value="ITPase-like"/>
    <property type="match status" value="1"/>
</dbReference>
<evidence type="ECO:0000256" key="2">
    <source>
        <dbReference type="ARBA" id="ARBA00011738"/>
    </source>
</evidence>
<dbReference type="GO" id="GO:0035870">
    <property type="term" value="F:dITP diphosphatase activity"/>
    <property type="evidence" value="ECO:0007669"/>
    <property type="project" value="UniProtKB-UniRule"/>
</dbReference>
<protein>
    <recommendedName>
        <fullName evidence="10">dITP/XTP pyrophosphatase</fullName>
        <ecNumber evidence="10">3.6.1.66</ecNumber>
    </recommendedName>
    <alternativeName>
        <fullName evidence="10">Non-canonical purine NTP pyrophosphatase</fullName>
    </alternativeName>
    <alternativeName>
        <fullName evidence="10">Non-standard purine NTP pyrophosphatase</fullName>
    </alternativeName>
    <alternativeName>
        <fullName evidence="10">Nucleoside-triphosphate diphosphatase</fullName>
    </alternativeName>
    <alternativeName>
        <fullName evidence="10">Nucleoside-triphosphate pyrophosphatase</fullName>
        <shortName evidence="10">NTPase</shortName>
    </alternativeName>
</protein>
<dbReference type="NCBIfam" id="TIGR00042">
    <property type="entry name" value="RdgB/HAM1 family non-canonical purine NTP pyrophosphatase"/>
    <property type="match status" value="1"/>
</dbReference>
<gene>
    <name evidence="12" type="ORF">FA045_03140</name>
</gene>
<dbReference type="EC" id="3.6.1.66" evidence="10"/>
<dbReference type="Proteomes" id="UP000310477">
    <property type="component" value="Unassembled WGS sequence"/>
</dbReference>
<dbReference type="PANTHER" id="PTHR11067:SF9">
    <property type="entry name" value="INOSINE TRIPHOSPHATE PYROPHOSPHATASE"/>
    <property type="match status" value="1"/>
</dbReference>
<evidence type="ECO:0000256" key="11">
    <source>
        <dbReference type="RuleBase" id="RU003781"/>
    </source>
</evidence>
<name>A0A4U1CGQ1_9SPHI</name>